<dbReference type="AlphaFoldDB" id="A0A9P5ZM44"/>
<evidence type="ECO:0000313" key="2">
    <source>
        <dbReference type="EMBL" id="KAF9488819.1"/>
    </source>
</evidence>
<comment type="caution">
    <text evidence="2">The sequence shown here is derived from an EMBL/GenBank/DDBJ whole genome shotgun (WGS) entry which is preliminary data.</text>
</comment>
<gene>
    <name evidence="2" type="ORF">BDN71DRAFT_1435855</name>
</gene>
<dbReference type="Proteomes" id="UP000807025">
    <property type="component" value="Unassembled WGS sequence"/>
</dbReference>
<evidence type="ECO:0000313" key="3">
    <source>
        <dbReference type="Proteomes" id="UP000807025"/>
    </source>
</evidence>
<dbReference type="OrthoDB" id="3253684at2759"/>
<name>A0A9P5ZM44_PLEER</name>
<dbReference type="EMBL" id="MU154695">
    <property type="protein sequence ID" value="KAF9488819.1"/>
    <property type="molecule type" value="Genomic_DNA"/>
</dbReference>
<proteinExistence type="predicted"/>
<evidence type="ECO:0000256" key="1">
    <source>
        <dbReference type="SAM" id="MobiDB-lite"/>
    </source>
</evidence>
<feature type="compositionally biased region" description="Polar residues" evidence="1">
    <location>
        <begin position="1"/>
        <end position="10"/>
    </location>
</feature>
<sequence length="288" mass="32454">MPKSQRNSQIFVPGLGQHYTSLTKRPPRKPVRVQILGDESKKERLRAELARLMAPTPPPRLPSSDPHVASKSNEWIPLEHQKMDVSDSTPEPGDVSEKQYHTWKTLLLTLIDPLLKYEKSSMSKPLKHAPQEIRHACKNLTKLFYFGGHGLQLSKCCTTTRHTQPLPNCPLQPCMAISIDLLNFYHTLFEESCDAVHAMAQALHKFYLRHGYMLNNSRTSNEAKDPFCRSPGYVIQWHNSLHILADCGSLSEADDAAPSIINKAPVAIDKQDAPSMKKLKLARNCKCS</sequence>
<feature type="region of interest" description="Disordered" evidence="1">
    <location>
        <begin position="51"/>
        <end position="70"/>
    </location>
</feature>
<protein>
    <submittedName>
        <fullName evidence="2">Uncharacterized protein</fullName>
    </submittedName>
</protein>
<organism evidence="2 3">
    <name type="scientific">Pleurotus eryngii</name>
    <name type="common">Boletus of the steppes</name>
    <dbReference type="NCBI Taxonomy" id="5323"/>
    <lineage>
        <taxon>Eukaryota</taxon>
        <taxon>Fungi</taxon>
        <taxon>Dikarya</taxon>
        <taxon>Basidiomycota</taxon>
        <taxon>Agaricomycotina</taxon>
        <taxon>Agaricomycetes</taxon>
        <taxon>Agaricomycetidae</taxon>
        <taxon>Agaricales</taxon>
        <taxon>Pleurotineae</taxon>
        <taxon>Pleurotaceae</taxon>
        <taxon>Pleurotus</taxon>
    </lineage>
</organism>
<keyword evidence="3" id="KW-1185">Reference proteome</keyword>
<feature type="region of interest" description="Disordered" evidence="1">
    <location>
        <begin position="1"/>
        <end position="29"/>
    </location>
</feature>
<reference evidence="2" key="1">
    <citation type="submission" date="2020-11" db="EMBL/GenBank/DDBJ databases">
        <authorList>
            <consortium name="DOE Joint Genome Institute"/>
            <person name="Ahrendt S."/>
            <person name="Riley R."/>
            <person name="Andreopoulos W."/>
            <person name="Labutti K."/>
            <person name="Pangilinan J."/>
            <person name="Ruiz-Duenas F.J."/>
            <person name="Barrasa J.M."/>
            <person name="Sanchez-Garcia M."/>
            <person name="Camarero S."/>
            <person name="Miyauchi S."/>
            <person name="Serrano A."/>
            <person name="Linde D."/>
            <person name="Babiker R."/>
            <person name="Drula E."/>
            <person name="Ayuso-Fernandez I."/>
            <person name="Pacheco R."/>
            <person name="Padilla G."/>
            <person name="Ferreira P."/>
            <person name="Barriuso J."/>
            <person name="Kellner H."/>
            <person name="Castanera R."/>
            <person name="Alfaro M."/>
            <person name="Ramirez L."/>
            <person name="Pisabarro A.G."/>
            <person name="Kuo A."/>
            <person name="Tritt A."/>
            <person name="Lipzen A."/>
            <person name="He G."/>
            <person name="Yan M."/>
            <person name="Ng V."/>
            <person name="Cullen D."/>
            <person name="Martin F."/>
            <person name="Rosso M.-N."/>
            <person name="Henrissat B."/>
            <person name="Hibbett D."/>
            <person name="Martinez A.T."/>
            <person name="Grigoriev I.V."/>
        </authorList>
    </citation>
    <scope>NUCLEOTIDE SEQUENCE</scope>
    <source>
        <strain evidence="2">ATCC 90797</strain>
    </source>
</reference>
<accession>A0A9P5ZM44</accession>